<reference evidence="10 11" key="1">
    <citation type="submission" date="2017-10" db="EMBL/GenBank/DDBJ databases">
        <title>The draft genome sequence of Lewinella nigricans NBRC 102662.</title>
        <authorList>
            <person name="Wang K."/>
        </authorList>
    </citation>
    <scope>NUCLEOTIDE SEQUENCE [LARGE SCALE GENOMIC DNA]</scope>
    <source>
        <strain evidence="10 11">NBRC 102662</strain>
    </source>
</reference>
<evidence type="ECO:0000256" key="4">
    <source>
        <dbReference type="ARBA" id="ARBA00022741"/>
    </source>
</evidence>
<evidence type="ECO:0000256" key="5">
    <source>
        <dbReference type="ARBA" id="ARBA00022989"/>
    </source>
</evidence>
<accession>A0A2D0NGN7</accession>
<feature type="transmembrane region" description="Helical" evidence="8">
    <location>
        <begin position="252"/>
        <end position="272"/>
    </location>
</feature>
<protein>
    <recommendedName>
        <fullName evidence="9">Pycsar effector protein domain-containing protein</fullName>
    </recommendedName>
</protein>
<keyword evidence="6" id="KW-0051">Antiviral defense</keyword>
<dbReference type="AlphaFoldDB" id="A0A2D0NGN7"/>
<comment type="subcellular location">
    <subcellularLocation>
        <location evidence="1">Cell membrane</location>
    </subcellularLocation>
</comment>
<dbReference type="InterPro" id="IPR043760">
    <property type="entry name" value="PycTM_dom"/>
</dbReference>
<comment type="caution">
    <text evidence="10">The sequence shown here is derived from an EMBL/GenBank/DDBJ whole genome shotgun (WGS) entry which is preliminary data.</text>
</comment>
<evidence type="ECO:0000256" key="6">
    <source>
        <dbReference type="ARBA" id="ARBA00023118"/>
    </source>
</evidence>
<name>A0A2D0NGN7_FLAN2</name>
<dbReference type="GO" id="GO:0005886">
    <property type="term" value="C:plasma membrane"/>
    <property type="evidence" value="ECO:0007669"/>
    <property type="project" value="UniProtKB-SubCell"/>
</dbReference>
<evidence type="ECO:0000256" key="8">
    <source>
        <dbReference type="SAM" id="Phobius"/>
    </source>
</evidence>
<feature type="transmembrane region" description="Helical" evidence="8">
    <location>
        <begin position="376"/>
        <end position="397"/>
    </location>
</feature>
<dbReference type="RefSeq" id="WP_143473285.1">
    <property type="nucleotide sequence ID" value="NZ_PDUD01000009.1"/>
</dbReference>
<dbReference type="GO" id="GO:0000166">
    <property type="term" value="F:nucleotide binding"/>
    <property type="evidence" value="ECO:0007669"/>
    <property type="project" value="UniProtKB-KW"/>
</dbReference>
<evidence type="ECO:0000256" key="3">
    <source>
        <dbReference type="ARBA" id="ARBA00022692"/>
    </source>
</evidence>
<evidence type="ECO:0000256" key="2">
    <source>
        <dbReference type="ARBA" id="ARBA00022475"/>
    </source>
</evidence>
<keyword evidence="7 8" id="KW-0472">Membrane</keyword>
<sequence length="398" mass="45812">MSTTIKEDILDQSRSHLREWYQEQMPAAYVYHNFFFAEETVEAVQKVADKSEHEISDSDFELLSLAAWFQFTGMARKERDYYDESASIASDFLKERGFGQSGIKTVQSLIRSIRPDHEPANVMEKVYHDGIHLIAGRKSFFKKADLLRLEEEHLREEPYTEKEWSEHVIELLTNTHFYTAYARGKYGKRRLEHLSKQKQNNVKAERNTIKKLTGKDMGRGIDTLYRTGFRNHINLSRIADGKANMMISINTIVLSILLAVSGAGLSFIENFFYDSPGFALPVIILLLSSLTALVFAVFSAKPSVTTYKLNSNFDPNSTETNMLYFGNFLQLEKEDFVHYMDNLKVDQEQLYNDLSRDLYNLGLVLRKKYQLLTISYNVFVGGLVLSVLVFLAIYVLMA</sequence>
<keyword evidence="3 8" id="KW-0812">Transmembrane</keyword>
<dbReference type="Gene3D" id="1.10.3210.10">
    <property type="entry name" value="Hypothetical protein af1432"/>
    <property type="match status" value="1"/>
</dbReference>
<organism evidence="10 11">
    <name type="scientific">Flavilitoribacter nigricans (strain ATCC 23147 / DSM 23189 / NBRC 102662 / NCIMB 1420 / SS-2)</name>
    <name type="common">Lewinella nigricans</name>
    <dbReference type="NCBI Taxonomy" id="1122177"/>
    <lineage>
        <taxon>Bacteria</taxon>
        <taxon>Pseudomonadati</taxon>
        <taxon>Bacteroidota</taxon>
        <taxon>Saprospiria</taxon>
        <taxon>Saprospirales</taxon>
        <taxon>Lewinellaceae</taxon>
        <taxon>Flavilitoribacter</taxon>
    </lineage>
</organism>
<feature type="transmembrane region" description="Helical" evidence="8">
    <location>
        <begin position="278"/>
        <end position="298"/>
    </location>
</feature>
<evidence type="ECO:0000313" key="10">
    <source>
        <dbReference type="EMBL" id="PHN07655.1"/>
    </source>
</evidence>
<keyword evidence="5 8" id="KW-1133">Transmembrane helix</keyword>
<keyword evidence="11" id="KW-1185">Reference proteome</keyword>
<dbReference type="OrthoDB" id="5728337at2"/>
<dbReference type="Pfam" id="PF18967">
    <property type="entry name" value="PycTM"/>
    <property type="match status" value="1"/>
</dbReference>
<evidence type="ECO:0000256" key="7">
    <source>
        <dbReference type="ARBA" id="ARBA00023136"/>
    </source>
</evidence>
<dbReference type="GO" id="GO:0051607">
    <property type="term" value="P:defense response to virus"/>
    <property type="evidence" value="ECO:0007669"/>
    <property type="project" value="UniProtKB-KW"/>
</dbReference>
<keyword evidence="2" id="KW-1003">Cell membrane</keyword>
<feature type="domain" description="Pycsar effector protein" evidence="9">
    <location>
        <begin position="225"/>
        <end position="392"/>
    </location>
</feature>
<evidence type="ECO:0000256" key="1">
    <source>
        <dbReference type="ARBA" id="ARBA00004236"/>
    </source>
</evidence>
<keyword evidence="4" id="KW-0547">Nucleotide-binding</keyword>
<dbReference type="EMBL" id="PDUD01000009">
    <property type="protein sequence ID" value="PHN07655.1"/>
    <property type="molecule type" value="Genomic_DNA"/>
</dbReference>
<evidence type="ECO:0000259" key="9">
    <source>
        <dbReference type="Pfam" id="PF18967"/>
    </source>
</evidence>
<gene>
    <name evidence="10" type="ORF">CRP01_06030</name>
</gene>
<proteinExistence type="predicted"/>
<evidence type="ECO:0000313" key="11">
    <source>
        <dbReference type="Proteomes" id="UP000223913"/>
    </source>
</evidence>
<dbReference type="SUPFAM" id="SSF109604">
    <property type="entry name" value="HD-domain/PDEase-like"/>
    <property type="match status" value="1"/>
</dbReference>
<dbReference type="Proteomes" id="UP000223913">
    <property type="component" value="Unassembled WGS sequence"/>
</dbReference>